<keyword evidence="13" id="KW-1185">Reference proteome</keyword>
<keyword evidence="8 12" id="KW-0067">ATP-binding</keyword>
<name>A0A840RPL0_9BURK</name>
<gene>
    <name evidence="12" type="ORF">HNR39_000380</name>
</gene>
<keyword evidence="3" id="KW-1003">Cell membrane</keyword>
<evidence type="ECO:0000256" key="10">
    <source>
        <dbReference type="ARBA" id="ARBA00023136"/>
    </source>
</evidence>
<dbReference type="PANTHER" id="PTHR43790">
    <property type="entry name" value="CARBOHYDRATE TRANSPORT ATP-BINDING PROTEIN MG119-RELATED"/>
    <property type="match status" value="1"/>
</dbReference>
<dbReference type="GO" id="GO:0005886">
    <property type="term" value="C:plasma membrane"/>
    <property type="evidence" value="ECO:0007669"/>
    <property type="project" value="UniProtKB-SubCell"/>
</dbReference>
<protein>
    <submittedName>
        <fullName evidence="12">Simple sugar transport system ATP-binding protein</fullName>
    </submittedName>
</protein>
<evidence type="ECO:0000256" key="1">
    <source>
        <dbReference type="ARBA" id="ARBA00004202"/>
    </source>
</evidence>
<dbReference type="Pfam" id="PF00005">
    <property type="entry name" value="ABC_tran"/>
    <property type="match status" value="2"/>
</dbReference>
<evidence type="ECO:0000259" key="11">
    <source>
        <dbReference type="PROSITE" id="PS50893"/>
    </source>
</evidence>
<dbReference type="SMART" id="SM00382">
    <property type="entry name" value="AAA"/>
    <property type="match status" value="2"/>
</dbReference>
<evidence type="ECO:0000313" key="13">
    <source>
        <dbReference type="Proteomes" id="UP000571084"/>
    </source>
</evidence>
<evidence type="ECO:0000256" key="3">
    <source>
        <dbReference type="ARBA" id="ARBA00022475"/>
    </source>
</evidence>
<dbReference type="EMBL" id="JACHHQ010000001">
    <property type="protein sequence ID" value="MBB5198570.1"/>
    <property type="molecule type" value="Genomic_DNA"/>
</dbReference>
<dbReference type="CDD" id="cd03216">
    <property type="entry name" value="ABC_Carb_Monos_I"/>
    <property type="match status" value="1"/>
</dbReference>
<evidence type="ECO:0000256" key="8">
    <source>
        <dbReference type="ARBA" id="ARBA00022840"/>
    </source>
</evidence>
<comment type="caution">
    <text evidence="12">The sequence shown here is derived from an EMBL/GenBank/DDBJ whole genome shotgun (WGS) entry which is preliminary data.</text>
</comment>
<accession>A0A840RPL0</accession>
<dbReference type="Proteomes" id="UP000571084">
    <property type="component" value="Unassembled WGS sequence"/>
</dbReference>
<dbReference type="InterPro" id="IPR003439">
    <property type="entry name" value="ABC_transporter-like_ATP-bd"/>
</dbReference>
<dbReference type="InterPro" id="IPR027417">
    <property type="entry name" value="P-loop_NTPase"/>
</dbReference>
<dbReference type="PROSITE" id="PS50893">
    <property type="entry name" value="ABC_TRANSPORTER_2"/>
    <property type="match status" value="2"/>
</dbReference>
<evidence type="ECO:0000256" key="5">
    <source>
        <dbReference type="ARBA" id="ARBA00022597"/>
    </source>
</evidence>
<keyword evidence="10" id="KW-0472">Membrane</keyword>
<evidence type="ECO:0000256" key="6">
    <source>
        <dbReference type="ARBA" id="ARBA00022737"/>
    </source>
</evidence>
<evidence type="ECO:0000256" key="9">
    <source>
        <dbReference type="ARBA" id="ARBA00022967"/>
    </source>
</evidence>
<dbReference type="Gene3D" id="3.40.50.300">
    <property type="entry name" value="P-loop containing nucleotide triphosphate hydrolases"/>
    <property type="match status" value="2"/>
</dbReference>
<dbReference type="FunFam" id="3.40.50.300:FF:000127">
    <property type="entry name" value="Ribose import ATP-binding protein RbsA"/>
    <property type="match status" value="1"/>
</dbReference>
<dbReference type="InterPro" id="IPR003593">
    <property type="entry name" value="AAA+_ATPase"/>
</dbReference>
<keyword evidence="2" id="KW-0813">Transport</keyword>
<sequence>MTPSLSTSISGDMDRTKPVLELRGINKVFPGVKALTEVGLMLFPGEVHTLMGQNGAGKSTLIKILTGVYAPDSGRIILQGQSVQPRSTLDAQNLGISAVYQEVNLCLNLSVAENIFIGRYPMRYGRNGFIDWSTMERNAQKLLAELQVEIDVAVPLSRYSLAVQQMVAISRALSISAKVLILDEPTSSLDENEVQMLFTVLRRLRDQGMAILFVTHFLDQTFEISDRITVLRNGVLEGEYAVGALTRFDLVNKMVGVSAQEAQAASVAREENLQTLPTAEVTRSVAVEEDDPVFLTASKMGRKGALAPLDLTCRSGEVLGLCGLLGSGRTEAARLLFGADKADSGTIAVKGKIQKFNSPRDAIAAGIGFCSENRKEEGAILALSVRENIILALQARAGLMHVIGRRRQQEIANNYIQWLGIKTPSADTPISKLSGGNQQKALLARWLATDPEMLILDEPTRGVDVRAKQEIMDYVVSLCRKGMAILFISSEIDEVLRCSDRLVVLRDRKACGEYLRGELDDASVLQVIAGDAA</sequence>
<reference evidence="12 13" key="1">
    <citation type="submission" date="2020-08" db="EMBL/GenBank/DDBJ databases">
        <title>Genomic Encyclopedia of Type Strains, Phase IV (KMG-IV): sequencing the most valuable type-strain genomes for metagenomic binning, comparative biology and taxonomic classification.</title>
        <authorList>
            <person name="Goeker M."/>
        </authorList>
    </citation>
    <scope>NUCLEOTIDE SEQUENCE [LARGE SCALE GENOMIC DNA]</scope>
    <source>
        <strain evidence="12 13">DSM 23240</strain>
    </source>
</reference>
<dbReference type="InterPro" id="IPR050107">
    <property type="entry name" value="ABC_carbohydrate_import_ATPase"/>
</dbReference>
<organism evidence="12 13">
    <name type="scientific">Glaciimonas immobilis</name>
    <dbReference type="NCBI Taxonomy" id="728004"/>
    <lineage>
        <taxon>Bacteria</taxon>
        <taxon>Pseudomonadati</taxon>
        <taxon>Pseudomonadota</taxon>
        <taxon>Betaproteobacteria</taxon>
        <taxon>Burkholderiales</taxon>
        <taxon>Oxalobacteraceae</taxon>
        <taxon>Glaciimonas</taxon>
    </lineage>
</organism>
<dbReference type="CDD" id="cd03215">
    <property type="entry name" value="ABC_Carb_Monos_II"/>
    <property type="match status" value="1"/>
</dbReference>
<keyword evidence="7" id="KW-0547">Nucleotide-binding</keyword>
<evidence type="ECO:0000256" key="7">
    <source>
        <dbReference type="ARBA" id="ARBA00022741"/>
    </source>
</evidence>
<comment type="subcellular location">
    <subcellularLocation>
        <location evidence="1">Cell membrane</location>
        <topology evidence="1">Peripheral membrane protein</topology>
    </subcellularLocation>
</comment>
<dbReference type="SUPFAM" id="SSF52540">
    <property type="entry name" value="P-loop containing nucleoside triphosphate hydrolases"/>
    <property type="match status" value="2"/>
</dbReference>
<evidence type="ECO:0000256" key="2">
    <source>
        <dbReference type="ARBA" id="ARBA00022448"/>
    </source>
</evidence>
<dbReference type="PANTHER" id="PTHR43790:SF9">
    <property type="entry name" value="GALACTOFURANOSE TRANSPORTER ATP-BINDING PROTEIN YTFR"/>
    <property type="match status" value="1"/>
</dbReference>
<keyword evidence="4" id="KW-0997">Cell inner membrane</keyword>
<proteinExistence type="predicted"/>
<dbReference type="GO" id="GO:0005524">
    <property type="term" value="F:ATP binding"/>
    <property type="evidence" value="ECO:0007669"/>
    <property type="project" value="UniProtKB-KW"/>
</dbReference>
<dbReference type="InterPro" id="IPR017871">
    <property type="entry name" value="ABC_transporter-like_CS"/>
</dbReference>
<keyword evidence="6" id="KW-0677">Repeat</keyword>
<dbReference type="PROSITE" id="PS00211">
    <property type="entry name" value="ABC_TRANSPORTER_1"/>
    <property type="match status" value="1"/>
</dbReference>
<dbReference type="RefSeq" id="WP_245182184.1">
    <property type="nucleotide sequence ID" value="NZ_JAAOZT010000002.1"/>
</dbReference>
<dbReference type="GO" id="GO:0016887">
    <property type="term" value="F:ATP hydrolysis activity"/>
    <property type="evidence" value="ECO:0007669"/>
    <property type="project" value="InterPro"/>
</dbReference>
<evidence type="ECO:0000256" key="4">
    <source>
        <dbReference type="ARBA" id="ARBA00022519"/>
    </source>
</evidence>
<keyword evidence="9" id="KW-1278">Translocase</keyword>
<feature type="domain" description="ABC transporter" evidence="11">
    <location>
        <begin position="287"/>
        <end position="532"/>
    </location>
</feature>
<feature type="domain" description="ABC transporter" evidence="11">
    <location>
        <begin position="20"/>
        <end position="258"/>
    </location>
</feature>
<dbReference type="AlphaFoldDB" id="A0A840RPL0"/>
<evidence type="ECO:0000313" key="12">
    <source>
        <dbReference type="EMBL" id="MBB5198570.1"/>
    </source>
</evidence>
<keyword evidence="5 12" id="KW-0762">Sugar transport</keyword>